<comment type="caution">
    <text evidence="2">The sequence shown here is derived from an EMBL/GenBank/DDBJ whole genome shotgun (WGS) entry which is preliminary data.</text>
</comment>
<dbReference type="InterPro" id="IPR025341">
    <property type="entry name" value="DUF4247"/>
</dbReference>
<sequence length="135" mass="14642">MRTAPARRITALLLAAAFLAGCADEPADDGNPVPYTYLSSEYTPSGADYVDAVDQPSTVADEIHGHSSATERLDSEDKVFLRYRDDIVAISPFLTGSRIEVADYRTGHKRWKSHLRSWPDPDSASFRGGGPGSGK</sequence>
<dbReference type="EMBL" id="ASHX02000001">
    <property type="protein sequence ID" value="OEJ97554.1"/>
    <property type="molecule type" value="Genomic_DNA"/>
</dbReference>
<dbReference type="AlphaFoldDB" id="A0A1D3DZ12"/>
<evidence type="ECO:0008006" key="4">
    <source>
        <dbReference type="Google" id="ProtNLM"/>
    </source>
</evidence>
<dbReference type="eggNOG" id="ENOG503319D">
    <property type="taxonomic scope" value="Bacteria"/>
</dbReference>
<proteinExistence type="predicted"/>
<protein>
    <recommendedName>
        <fullName evidence="4">DUF4247 domain-containing protein</fullName>
    </recommendedName>
</protein>
<dbReference type="STRING" id="1306406.J116_026965"/>
<keyword evidence="1" id="KW-0732">Signal</keyword>
<feature type="chain" id="PRO_5038872318" description="DUF4247 domain-containing protein" evidence="1">
    <location>
        <begin position="24"/>
        <end position="135"/>
    </location>
</feature>
<organism evidence="2 3">
    <name type="scientific">Streptomyces thermolilacinus SPC6</name>
    <dbReference type="NCBI Taxonomy" id="1306406"/>
    <lineage>
        <taxon>Bacteria</taxon>
        <taxon>Bacillati</taxon>
        <taxon>Actinomycetota</taxon>
        <taxon>Actinomycetes</taxon>
        <taxon>Kitasatosporales</taxon>
        <taxon>Streptomycetaceae</taxon>
        <taxon>Streptomyces</taxon>
    </lineage>
</organism>
<dbReference type="Pfam" id="PF14042">
    <property type="entry name" value="DUF4247"/>
    <property type="match status" value="1"/>
</dbReference>
<accession>A0A1D3DZ12</accession>
<reference evidence="2 3" key="1">
    <citation type="journal article" date="2013" name="Genome Announc.">
        <title>Genome Sequence of Streptomyces violaceusniger Strain SPC6, a Halotolerant Streptomycete That Exhibits Rapid Growth and Development.</title>
        <authorList>
            <person name="Chen X."/>
            <person name="Zhang B."/>
            <person name="Zhang W."/>
            <person name="Wu X."/>
            <person name="Zhang M."/>
            <person name="Chen T."/>
            <person name="Liu G."/>
            <person name="Dyson P."/>
        </authorList>
    </citation>
    <scope>NUCLEOTIDE SEQUENCE [LARGE SCALE GENOMIC DNA]</scope>
    <source>
        <strain evidence="2 3">SPC6</strain>
    </source>
</reference>
<dbReference type="OrthoDB" id="4546889at2"/>
<keyword evidence="3" id="KW-1185">Reference proteome</keyword>
<evidence type="ECO:0000313" key="3">
    <source>
        <dbReference type="Proteomes" id="UP000095329"/>
    </source>
</evidence>
<evidence type="ECO:0000313" key="2">
    <source>
        <dbReference type="EMBL" id="OEJ97554.1"/>
    </source>
</evidence>
<feature type="signal peptide" evidence="1">
    <location>
        <begin position="1"/>
        <end position="23"/>
    </location>
</feature>
<dbReference type="Proteomes" id="UP000095329">
    <property type="component" value="Unassembled WGS sequence"/>
</dbReference>
<gene>
    <name evidence="2" type="ORF">J116_026965</name>
</gene>
<dbReference type="PROSITE" id="PS51257">
    <property type="entry name" value="PROKAR_LIPOPROTEIN"/>
    <property type="match status" value="1"/>
</dbReference>
<dbReference type="RefSeq" id="WP_023590199.1">
    <property type="nucleotide sequence ID" value="NZ_ASHX02000001.1"/>
</dbReference>
<name>A0A1D3DZ12_9ACTN</name>
<evidence type="ECO:0000256" key="1">
    <source>
        <dbReference type="SAM" id="SignalP"/>
    </source>
</evidence>